<evidence type="ECO:0000313" key="2">
    <source>
        <dbReference type="Proteomes" id="UP000001260"/>
    </source>
</evidence>
<dbReference type="EMBL" id="AP006861">
    <property type="protein sequence ID" value="BAE81041.1"/>
    <property type="molecule type" value="Genomic_DNA"/>
</dbReference>
<dbReference type="KEGG" id="cfe:BAE81041.1"/>
<dbReference type="Proteomes" id="UP000001260">
    <property type="component" value="Chromosome"/>
</dbReference>
<sequence length="56" mass="6843">MVRCVCKRFVYSNLSFKNVVWLCKTVLNNKFLILVYKKRMFSLKIEGFFLLYLTRK</sequence>
<reference evidence="1 2" key="1">
    <citation type="journal article" date="2006" name="DNA Res.">
        <title>Genome sequence of the cat pathogen, Chlamydophila felis.</title>
        <authorList>
            <person name="Azuma Y."/>
            <person name="Hirakawa H."/>
            <person name="Yamashita A."/>
            <person name="Cai Y."/>
            <person name="Rahman M.A."/>
            <person name="Suzuki H."/>
            <person name="Mitaku S."/>
            <person name="Toh H."/>
            <person name="Goto S."/>
            <person name="Murakami T."/>
            <person name="Sugi K."/>
            <person name="Hayashi H."/>
            <person name="Fukushi H."/>
            <person name="Hattori M."/>
            <person name="Kuhara S."/>
            <person name="Shirai M."/>
        </authorList>
    </citation>
    <scope>NUCLEOTIDE SEQUENCE [LARGE SCALE GENOMIC DNA]</scope>
    <source>
        <strain evidence="1 2">Fe/C-56</strain>
    </source>
</reference>
<proteinExistence type="predicted"/>
<dbReference type="HOGENOM" id="CLU_3005771_0_0_0"/>
<organism evidence="1 2">
    <name type="scientific">Chlamydia felis (strain Fe/C-56)</name>
    <name type="common">Chlamydophila felis</name>
    <dbReference type="NCBI Taxonomy" id="264202"/>
    <lineage>
        <taxon>Bacteria</taxon>
        <taxon>Pseudomonadati</taxon>
        <taxon>Chlamydiota</taxon>
        <taxon>Chlamydiia</taxon>
        <taxon>Chlamydiales</taxon>
        <taxon>Chlamydiaceae</taxon>
        <taxon>Chlamydia/Chlamydophila group</taxon>
        <taxon>Chlamydia</taxon>
    </lineage>
</organism>
<keyword evidence="2" id="KW-1185">Reference proteome</keyword>
<dbReference type="STRING" id="264202.gene:10544081"/>
<gene>
    <name evidence="1" type="ordered locus">CF0269</name>
</gene>
<dbReference type="AlphaFoldDB" id="Q255J7"/>
<evidence type="ECO:0000313" key="1">
    <source>
        <dbReference type="EMBL" id="BAE81041.1"/>
    </source>
</evidence>
<protein>
    <submittedName>
        <fullName evidence="1">Uncharacterized protein</fullName>
    </submittedName>
</protein>
<name>Q255J7_CHLFF</name>
<accession>Q255J7</accession>